<keyword evidence="2" id="KW-1185">Reference proteome</keyword>
<dbReference type="EMBL" id="QGGR01000001">
    <property type="protein sequence ID" value="PWK52463.1"/>
    <property type="molecule type" value="Genomic_DNA"/>
</dbReference>
<protein>
    <submittedName>
        <fullName evidence="1">Uncharacterized protein</fullName>
    </submittedName>
</protein>
<reference evidence="1 2" key="1">
    <citation type="submission" date="2018-05" db="EMBL/GenBank/DDBJ databases">
        <title>Genomic Encyclopedia of Archaeal and Bacterial Type Strains, Phase II (KMG-II): from individual species to whole genera.</title>
        <authorList>
            <person name="Goeker M."/>
        </authorList>
    </citation>
    <scope>NUCLEOTIDE SEQUENCE [LARGE SCALE GENOMIC DNA]</scope>
    <source>
        <strain evidence="1 2">DSM 45184</strain>
    </source>
</reference>
<gene>
    <name evidence="1" type="ORF">BC793_101472</name>
</gene>
<dbReference type="AlphaFoldDB" id="A0A316FVL8"/>
<name>A0A316FVL8_9ACTN</name>
<dbReference type="OrthoDB" id="3784033at2"/>
<organism evidence="1 2">
    <name type="scientific">Actinoplanes xinjiangensis</name>
    <dbReference type="NCBI Taxonomy" id="512350"/>
    <lineage>
        <taxon>Bacteria</taxon>
        <taxon>Bacillati</taxon>
        <taxon>Actinomycetota</taxon>
        <taxon>Actinomycetes</taxon>
        <taxon>Micromonosporales</taxon>
        <taxon>Micromonosporaceae</taxon>
        <taxon>Actinoplanes</taxon>
    </lineage>
</organism>
<sequence length="340" mass="35465">MISRRVPTGAAVAVRHPARAAARLRAATVAAGPAVCRAGRRLLAGAAAAGLVVCRAGLRLLAGAAAVGLVVALGGCGGGSAEPPLPELRLRATAEQWRQDEVARQLGIALHNDGAAPVWVSRVEPDLPSFEGEAPVDTPALLPPNGLRVDVTVPYGTGGCTAAAEPSYVTVVARAEGDTRTQRVRLALPHPNELLNRLLADDCAAETVRNSVTLRFGDWTDLGADGVRGSLVVERTGAATGTVRLHSFDGNVMYRLTYRQATPLAEVTAAAPAATLPFVASPLRCDLHAFAEVKKPFEFPVRVSLDGGSRLYTTVPVDDDDRTALDTMLRRNCGVPPAGS</sequence>
<comment type="caution">
    <text evidence="1">The sequence shown here is derived from an EMBL/GenBank/DDBJ whole genome shotgun (WGS) entry which is preliminary data.</text>
</comment>
<evidence type="ECO:0000313" key="2">
    <source>
        <dbReference type="Proteomes" id="UP000245697"/>
    </source>
</evidence>
<dbReference type="RefSeq" id="WP_109588837.1">
    <property type="nucleotide sequence ID" value="NZ_BONA01000016.1"/>
</dbReference>
<evidence type="ECO:0000313" key="1">
    <source>
        <dbReference type="EMBL" id="PWK52463.1"/>
    </source>
</evidence>
<dbReference type="Proteomes" id="UP000245697">
    <property type="component" value="Unassembled WGS sequence"/>
</dbReference>
<proteinExistence type="predicted"/>
<accession>A0A316FVL8</accession>